<feature type="transmembrane region" description="Helical" evidence="7">
    <location>
        <begin position="966"/>
        <end position="985"/>
    </location>
</feature>
<evidence type="ECO:0000313" key="9">
    <source>
        <dbReference type="EMBL" id="AZT89960.1"/>
    </source>
</evidence>
<dbReference type="EMBL" id="CP034791">
    <property type="protein sequence ID" value="AZT89960.1"/>
    <property type="molecule type" value="Genomic_DNA"/>
</dbReference>
<dbReference type="GO" id="GO:0005886">
    <property type="term" value="C:plasma membrane"/>
    <property type="evidence" value="ECO:0007669"/>
    <property type="project" value="UniProtKB-SubCell"/>
</dbReference>
<feature type="transmembrane region" description="Helical" evidence="7">
    <location>
        <begin position="288"/>
        <end position="310"/>
    </location>
</feature>
<evidence type="ECO:0000256" key="5">
    <source>
        <dbReference type="ARBA" id="ARBA00022989"/>
    </source>
</evidence>
<gene>
    <name evidence="9" type="ORF">ELD05_04440</name>
</gene>
<feature type="domain" description="Membrane transport protein MMPL" evidence="8">
    <location>
        <begin position="705"/>
        <end position="1018"/>
    </location>
</feature>
<keyword evidence="4 7" id="KW-0812">Transmembrane</keyword>
<keyword evidence="6 7" id="KW-0472">Membrane</keyword>
<keyword evidence="5 7" id="KW-1133">Transmembrane helix</keyword>
<feature type="transmembrane region" description="Helical" evidence="7">
    <location>
        <begin position="185"/>
        <end position="202"/>
    </location>
</feature>
<name>A0A3T0D4H8_9FIRM</name>
<dbReference type="Gene3D" id="1.20.1640.10">
    <property type="entry name" value="Multidrug efflux transporter AcrB transmembrane domain"/>
    <property type="match status" value="2"/>
</dbReference>
<dbReference type="Gene3D" id="1.10.287.950">
    <property type="entry name" value="Methyl-accepting chemotaxis protein"/>
    <property type="match status" value="1"/>
</dbReference>
<dbReference type="SUPFAM" id="SSF82866">
    <property type="entry name" value="Multidrug efflux transporter AcrB transmembrane domain"/>
    <property type="match status" value="2"/>
</dbReference>
<keyword evidence="10" id="KW-1185">Reference proteome</keyword>
<dbReference type="InterPro" id="IPR050545">
    <property type="entry name" value="Mycobact_MmpL"/>
</dbReference>
<feature type="transmembrane region" description="Helical" evidence="7">
    <location>
        <begin position="922"/>
        <end position="945"/>
    </location>
</feature>
<reference evidence="9 10" key="1">
    <citation type="submission" date="2018-12" db="EMBL/GenBank/DDBJ databases">
        <title>Genome sequence from the cellulolytic species, Caldicellulosiruptor changbaiensis.</title>
        <authorList>
            <person name="Blumer-Schuette S.E."/>
            <person name="Mendoza C."/>
        </authorList>
    </citation>
    <scope>NUCLEOTIDE SEQUENCE [LARGE SCALE GENOMIC DNA]</scope>
    <source>
        <strain evidence="9 10">CBS-Z</strain>
    </source>
</reference>
<evidence type="ECO:0000256" key="7">
    <source>
        <dbReference type="SAM" id="Phobius"/>
    </source>
</evidence>
<evidence type="ECO:0000259" key="8">
    <source>
        <dbReference type="Pfam" id="PF03176"/>
    </source>
</evidence>
<feature type="transmembrane region" description="Helical" evidence="7">
    <location>
        <begin position="208"/>
        <end position="229"/>
    </location>
</feature>
<feature type="transmembrane region" description="Helical" evidence="7">
    <location>
        <begin position="869"/>
        <end position="902"/>
    </location>
</feature>
<keyword evidence="3" id="KW-1003">Cell membrane</keyword>
<comment type="similarity">
    <text evidence="2">Belongs to the resistance-nodulation-cell division (RND) (TC 2.A.6) family. MmpL subfamily.</text>
</comment>
<feature type="transmembrane region" description="Helical" evidence="7">
    <location>
        <begin position="991"/>
        <end position="1015"/>
    </location>
</feature>
<dbReference type="Pfam" id="PF03176">
    <property type="entry name" value="MMPL"/>
    <property type="match status" value="2"/>
</dbReference>
<protein>
    <submittedName>
        <fullName evidence="9">MMPL family transporter</fullName>
    </submittedName>
</protein>
<dbReference type="AlphaFoldDB" id="A0A3T0D4H8"/>
<evidence type="ECO:0000256" key="2">
    <source>
        <dbReference type="ARBA" id="ARBA00010157"/>
    </source>
</evidence>
<dbReference type="RefSeq" id="WP_127351521.1">
    <property type="nucleotide sequence ID" value="NZ_CP034791.1"/>
</dbReference>
<dbReference type="SUPFAM" id="SSF58104">
    <property type="entry name" value="Methyl-accepting chemotaxis protein (MCP) signaling domain"/>
    <property type="match status" value="1"/>
</dbReference>
<dbReference type="KEGG" id="ccha:ELD05_04440"/>
<accession>A0A3T0D4H8</accession>
<evidence type="ECO:0000256" key="3">
    <source>
        <dbReference type="ARBA" id="ARBA00022475"/>
    </source>
</evidence>
<feature type="transmembrane region" description="Helical" evidence="7">
    <location>
        <begin position="241"/>
        <end position="260"/>
    </location>
</feature>
<dbReference type="Proteomes" id="UP000282930">
    <property type="component" value="Chromosome"/>
</dbReference>
<evidence type="ECO:0000256" key="4">
    <source>
        <dbReference type="ARBA" id="ARBA00022692"/>
    </source>
</evidence>
<dbReference type="PANTHER" id="PTHR33406:SF6">
    <property type="entry name" value="MEMBRANE PROTEIN YDGH-RELATED"/>
    <property type="match status" value="1"/>
</dbReference>
<comment type="subcellular location">
    <subcellularLocation>
        <location evidence="1">Cell membrane</location>
        <topology evidence="1">Multi-pass membrane protein</topology>
    </subcellularLocation>
</comment>
<feature type="transmembrane region" description="Helical" evidence="7">
    <location>
        <begin position="368"/>
        <end position="387"/>
    </location>
</feature>
<sequence length="1026" mass="114917">MRVILKRPWLSTIIWAILTVIFVVTMPDINKIVRLKGEPKIGHEYPSQVAAALEKEYQGVPKDKKLSTIAIVFYDKNGLSNKDIEAIKKIIYGLGNSKERYNIENISSHFMNPELKNYYVSSNNKVVLASIQTDKSRREVIEIRNDIYKFIESVQKPKDLEVYLTGGDLITQDFVKASEDGVKKTDIITIVFIIVVLVLVFRSPITPIVSLLTVGVSFLISLSIVGHLADKFNFPINTFTRTFIVVSLFGIGTDYNLLIISRFREELANGKDVDDAIITTFKTAGKTVVFSCLAVFTGFAAFAAASFNFFRAMSAIAVSVLVLLLVLLTLVPAVLKIFGKNLLWPFNKEIQHTHSRLWEAAARLSTKYPYVVLTTVILILIPFLLSVRGDLSFNTLNELSEKYKSVKGFNIISKNFSSGKTFPVTIYLKSNKSLATSDALSDIEKITEILSKQNGIKDVYSVTRPQGEIIKQFTLSNQADTVIKGIDSLRDGLLKVNNAIETINKNLSMSTKEFDVQKLVTGISQLENGVYELKISLEKLNSGFEQGLNGSKKIYDGLNKLSIGSSKLSEGFKEFYSEYTRSINKVKSELQGFDVNQIELLLAGINTAYNNLKALSNKYPEISKDINYIMASEILSKIETEANKFAPKLKEFSSEYEKISAQINEADKALKLISNSINSIASASKQLADAQGKVLSGYYQIDKGQKQIISGVNLMYSKLQEFDKQKEQILKKVDELQTGFTSLKSALLQISDALNKMANSMQSMKGYFEGYKTTNIFYVPPEAIKSSSFKKALDSYMNKDRTITKIILILDTNPYTNKAIDIVDNVEKVLNNSLEFINTKFVSVGVGGISSSNHDLKSIYFKDFKTLRLIMIISIFILMFLISRSIFNAAIMVIIVFADYYLALSITEMIFKGIFKYEALNWAVPFFTFVVFLALGIDYSVFLLIRFYEYRELELSEALKLTSANIGHVVTSAVIILAGTFAAMLPSGILTLMQVSICVVIGLVLLAFFLLPFLYNSLMRIKRDII</sequence>
<dbReference type="InterPro" id="IPR004869">
    <property type="entry name" value="MMPL_dom"/>
</dbReference>
<evidence type="ECO:0000313" key="10">
    <source>
        <dbReference type="Proteomes" id="UP000282930"/>
    </source>
</evidence>
<organism evidence="9 10">
    <name type="scientific">Caldicellulosiruptor changbaiensis</name>
    <dbReference type="NCBI Taxonomy" id="1222016"/>
    <lineage>
        <taxon>Bacteria</taxon>
        <taxon>Bacillati</taxon>
        <taxon>Bacillota</taxon>
        <taxon>Bacillota incertae sedis</taxon>
        <taxon>Caldicellulosiruptorales</taxon>
        <taxon>Caldicellulosiruptoraceae</taxon>
        <taxon>Caldicellulosiruptor</taxon>
    </lineage>
</organism>
<feature type="domain" description="Membrane transport protein MMPL" evidence="8">
    <location>
        <begin position="51"/>
        <end position="370"/>
    </location>
</feature>
<evidence type="ECO:0000256" key="6">
    <source>
        <dbReference type="ARBA" id="ARBA00023136"/>
    </source>
</evidence>
<dbReference type="PANTHER" id="PTHR33406">
    <property type="entry name" value="MEMBRANE PROTEIN MJ1562-RELATED"/>
    <property type="match status" value="1"/>
</dbReference>
<feature type="transmembrane region" description="Helical" evidence="7">
    <location>
        <begin position="12"/>
        <end position="30"/>
    </location>
</feature>
<proteinExistence type="inferred from homology"/>
<evidence type="ECO:0000256" key="1">
    <source>
        <dbReference type="ARBA" id="ARBA00004651"/>
    </source>
</evidence>
<feature type="transmembrane region" description="Helical" evidence="7">
    <location>
        <begin position="317"/>
        <end position="338"/>
    </location>
</feature>